<reference evidence="1" key="1">
    <citation type="submission" date="2022-08" db="EMBL/GenBank/DDBJ databases">
        <authorList>
            <consortium name="DOE Joint Genome Institute"/>
            <person name="Min B."/>
            <person name="Riley R."/>
            <person name="Sierra-Patev S."/>
            <person name="Naranjo-Ortiz M."/>
            <person name="Looney B."/>
            <person name="Konkel Z."/>
            <person name="Slot J.C."/>
            <person name="Sakamoto Y."/>
            <person name="Steenwyk J.L."/>
            <person name="Rokas A."/>
            <person name="Carro J."/>
            <person name="Camarero S."/>
            <person name="Ferreira P."/>
            <person name="Molpeceres G."/>
            <person name="Ruiz-Duenas F.J."/>
            <person name="Serrano A."/>
            <person name="Henrissat B."/>
            <person name="Drula E."/>
            <person name="Hughes K.W."/>
            <person name="Mata J.L."/>
            <person name="Ishikawa N.K."/>
            <person name="Vargas-Isla R."/>
            <person name="Ushijima S."/>
            <person name="Smith C.A."/>
            <person name="Ahrendt S."/>
            <person name="Andreopoulos W."/>
            <person name="He G."/>
            <person name="Labutti K."/>
            <person name="Lipzen A."/>
            <person name="Ng V."/>
            <person name="Sandor L."/>
            <person name="Barry K."/>
            <person name="Martinez A.T."/>
            <person name="Xiao Y."/>
            <person name="Gibbons J.G."/>
            <person name="Terashima K."/>
            <person name="Hibbett D.S."/>
            <person name="Grigoriev I.V."/>
        </authorList>
    </citation>
    <scope>NUCLEOTIDE SEQUENCE</scope>
    <source>
        <strain evidence="1">TFB10291</strain>
    </source>
</reference>
<evidence type="ECO:0000313" key="1">
    <source>
        <dbReference type="EMBL" id="KAJ3783350.1"/>
    </source>
</evidence>
<name>A0AA38NP70_9AGAR</name>
<dbReference type="AlphaFoldDB" id="A0AA38NP70"/>
<accession>A0AA38NP70</accession>
<dbReference type="Proteomes" id="UP001163798">
    <property type="component" value="Unassembled WGS sequence"/>
</dbReference>
<organism evidence="1 2">
    <name type="scientific">Lentinula aff. detonsa</name>
    <dbReference type="NCBI Taxonomy" id="2804958"/>
    <lineage>
        <taxon>Eukaryota</taxon>
        <taxon>Fungi</taxon>
        <taxon>Dikarya</taxon>
        <taxon>Basidiomycota</taxon>
        <taxon>Agaricomycotina</taxon>
        <taxon>Agaricomycetes</taxon>
        <taxon>Agaricomycetidae</taxon>
        <taxon>Agaricales</taxon>
        <taxon>Marasmiineae</taxon>
        <taxon>Omphalotaceae</taxon>
        <taxon>Lentinula</taxon>
    </lineage>
</organism>
<sequence length="628" mass="68773">MSEDPANFPYSQEQLRNIGVLAEDAPELAKSALNFMQTRPDLIEPRAFALQCAAMKAFSPPASPPLSESSVVTSFSALSVSSEATVVSKYAPSNYKRVCYYNGIAGEGECPELVYSSDLTTPFDEPKGRFAKAVVKSIYDADDTPLGKVWSTVLETIRTIVKAAVDNYSSIEACRFYTHGPDGFVHNPDGVTDGGSLGPAVVWVGVPPGSTSADTAHDASQLILELLRKNGVEDAVVEWRDAVVSKLTGPPLLTSTDRNDALFQVSHFLTHSLSIPLTTEGLESYDASGTMSMLFHVTKDASGLTDKVYGLTNCHVLRDDYKTTFEFNDGDIEDDVRVCAMHRFQRGLNDITKASKEALAEADILARGLVKHEQKRDTTPKGLAKTERFKQDLQRKNEEMRELEDFHNLVTSDWSNMALHRKLGHVVYAPAVSVDVDTKFTADWGVFEADKDKFQAGYDGNGVFLGTRFTPTQLKEMLSHGRTEFIYPEDGKLPLTMFAGKISLELLPERDGMGNKSLTVAKDGNTTNFTIGRFTGLEAYIQNPAGESKEYVVYNSGYFAIHAFAAKGDSGAMVFYGNGGEGCIVGQLHSGGTKDGSGGAYVTYLTPGWWLQEQVQKKYPHAQFFRTT</sequence>
<comment type="caution">
    <text evidence="1">The sequence shown here is derived from an EMBL/GenBank/DDBJ whole genome shotgun (WGS) entry which is preliminary data.</text>
</comment>
<keyword evidence="2" id="KW-1185">Reference proteome</keyword>
<evidence type="ECO:0000313" key="2">
    <source>
        <dbReference type="Proteomes" id="UP001163798"/>
    </source>
</evidence>
<dbReference type="EMBL" id="MU793424">
    <property type="protein sequence ID" value="KAJ3783350.1"/>
    <property type="molecule type" value="Genomic_DNA"/>
</dbReference>
<gene>
    <name evidence="1" type="ORF">GGU10DRAFT_56393</name>
</gene>
<protein>
    <submittedName>
        <fullName evidence="1">Uncharacterized protein</fullName>
    </submittedName>
</protein>
<proteinExistence type="predicted"/>